<name>A0A699XDY8_TANCI</name>
<proteinExistence type="predicted"/>
<feature type="region of interest" description="Disordered" evidence="1">
    <location>
        <begin position="25"/>
        <end position="44"/>
    </location>
</feature>
<dbReference type="EMBL" id="BKCJ011813456">
    <property type="protein sequence ID" value="GFD55051.1"/>
    <property type="molecule type" value="Genomic_DNA"/>
</dbReference>
<sequence length="74" mass="8607">HHGDAACNADEDQSFSQVLAIWEESPCQSDHEQRRDNPVEDERDADLYPEIFVRKQQVQRFVADFAQDGVHHDK</sequence>
<dbReference type="AlphaFoldDB" id="A0A699XDY8"/>
<gene>
    <name evidence="2" type="ORF">Tci_927020</name>
</gene>
<feature type="non-terminal residue" evidence="2">
    <location>
        <position position="1"/>
    </location>
</feature>
<protein>
    <submittedName>
        <fullName evidence="2">Uncharacterized protein</fullName>
    </submittedName>
</protein>
<feature type="compositionally biased region" description="Basic and acidic residues" evidence="1">
    <location>
        <begin position="29"/>
        <end position="40"/>
    </location>
</feature>
<organism evidence="2">
    <name type="scientific">Tanacetum cinerariifolium</name>
    <name type="common">Dalmatian daisy</name>
    <name type="synonym">Chrysanthemum cinerariifolium</name>
    <dbReference type="NCBI Taxonomy" id="118510"/>
    <lineage>
        <taxon>Eukaryota</taxon>
        <taxon>Viridiplantae</taxon>
        <taxon>Streptophyta</taxon>
        <taxon>Embryophyta</taxon>
        <taxon>Tracheophyta</taxon>
        <taxon>Spermatophyta</taxon>
        <taxon>Magnoliopsida</taxon>
        <taxon>eudicotyledons</taxon>
        <taxon>Gunneridae</taxon>
        <taxon>Pentapetalae</taxon>
        <taxon>asterids</taxon>
        <taxon>campanulids</taxon>
        <taxon>Asterales</taxon>
        <taxon>Asteraceae</taxon>
        <taxon>Asteroideae</taxon>
        <taxon>Anthemideae</taxon>
        <taxon>Anthemidinae</taxon>
        <taxon>Tanacetum</taxon>
    </lineage>
</organism>
<comment type="caution">
    <text evidence="2">The sequence shown here is derived from an EMBL/GenBank/DDBJ whole genome shotgun (WGS) entry which is preliminary data.</text>
</comment>
<evidence type="ECO:0000313" key="2">
    <source>
        <dbReference type="EMBL" id="GFD55051.1"/>
    </source>
</evidence>
<reference evidence="2" key="1">
    <citation type="journal article" date="2019" name="Sci. Rep.">
        <title>Draft genome of Tanacetum cinerariifolium, the natural source of mosquito coil.</title>
        <authorList>
            <person name="Yamashiro T."/>
            <person name="Shiraishi A."/>
            <person name="Satake H."/>
            <person name="Nakayama K."/>
        </authorList>
    </citation>
    <scope>NUCLEOTIDE SEQUENCE</scope>
</reference>
<evidence type="ECO:0000256" key="1">
    <source>
        <dbReference type="SAM" id="MobiDB-lite"/>
    </source>
</evidence>
<accession>A0A699XDY8</accession>